<sequence>MFKNNKEVLQVNTKNNYITKYQNELNLVPLKDFKAIEIDLFFSICTKIKEQGTRKVKYTFEDLRELSNYHSHNTRERFINDLQHVYDKMQQLVYTERTEKKIRKFNLFSFYEIDLEDDYVEIALNKDLEHILNNLTGNFTRFELQELTSIQSAYSKNMFRLLKQFRNTGLYKVSLDDFKELLDIPYSRICDIDARVLKIIQRDLTDSFENLEIKKIKKGRKIVALEFTFNRENLKKKKKEVKIDETLRSQSEEMFKEFIN</sequence>
<dbReference type="Proteomes" id="UP000233482">
    <property type="component" value="Unassembled WGS sequence"/>
</dbReference>
<dbReference type="Pfam" id="PF21205">
    <property type="entry name" value="Rep3_C"/>
    <property type="match status" value="1"/>
</dbReference>
<dbReference type="RefSeq" id="WP_101144327.1">
    <property type="nucleotide sequence ID" value="NZ_PIXC01000034.1"/>
</dbReference>
<dbReference type="GO" id="GO:0006270">
    <property type="term" value="P:DNA replication initiation"/>
    <property type="evidence" value="ECO:0007669"/>
    <property type="project" value="InterPro"/>
</dbReference>
<protein>
    <submittedName>
        <fullName evidence="3">RepB family plasmid replication initiator protein</fullName>
    </submittedName>
</protein>
<evidence type="ECO:0000313" key="4">
    <source>
        <dbReference type="Proteomes" id="UP000233482"/>
    </source>
</evidence>
<comment type="caution">
    <text evidence="3">The sequence shown here is derived from an EMBL/GenBank/DDBJ whole genome shotgun (WGS) entry which is preliminary data.</text>
</comment>
<evidence type="ECO:0000259" key="2">
    <source>
        <dbReference type="Pfam" id="PF01051"/>
    </source>
</evidence>
<dbReference type="AlphaFoldDB" id="A0A855GU96"/>
<evidence type="ECO:0000256" key="1">
    <source>
        <dbReference type="ARBA" id="ARBA00038283"/>
    </source>
</evidence>
<dbReference type="EMBL" id="PIXC01000034">
    <property type="protein sequence ID" value="PKE25282.1"/>
    <property type="molecule type" value="Genomic_DNA"/>
</dbReference>
<dbReference type="Gene3D" id="1.10.10.10">
    <property type="entry name" value="Winged helix-like DNA-binding domain superfamily/Winged helix DNA-binding domain"/>
    <property type="match status" value="2"/>
</dbReference>
<proteinExistence type="inferred from homology"/>
<feature type="domain" description="Initiator Rep protein WH1" evidence="2">
    <location>
        <begin position="19"/>
        <end position="163"/>
    </location>
</feature>
<dbReference type="InterPro" id="IPR036388">
    <property type="entry name" value="WH-like_DNA-bd_sf"/>
</dbReference>
<gene>
    <name evidence="3" type="ORF">CW686_11095</name>
</gene>
<organism evidence="3 4">
    <name type="scientific">Macrococcoides caseolyticum</name>
    <dbReference type="NCBI Taxonomy" id="69966"/>
    <lineage>
        <taxon>Bacteria</taxon>
        <taxon>Bacillati</taxon>
        <taxon>Bacillota</taxon>
        <taxon>Bacilli</taxon>
        <taxon>Bacillales</taxon>
        <taxon>Staphylococcaceae</taxon>
        <taxon>Macrococcoides</taxon>
    </lineage>
</organism>
<evidence type="ECO:0000313" key="3">
    <source>
        <dbReference type="EMBL" id="PKE25282.1"/>
    </source>
</evidence>
<dbReference type="InterPro" id="IPR000525">
    <property type="entry name" value="Initiator_Rep_WH1"/>
</dbReference>
<accession>A0A855GU96</accession>
<comment type="similarity">
    <text evidence="1">Belongs to the initiator RepB protein family.</text>
</comment>
<name>A0A855GU96_9STAP</name>
<dbReference type="GO" id="GO:0003887">
    <property type="term" value="F:DNA-directed DNA polymerase activity"/>
    <property type="evidence" value="ECO:0007669"/>
    <property type="project" value="InterPro"/>
</dbReference>
<dbReference type="InterPro" id="IPR036390">
    <property type="entry name" value="WH_DNA-bd_sf"/>
</dbReference>
<dbReference type="Pfam" id="PF01051">
    <property type="entry name" value="Rep3_N"/>
    <property type="match status" value="1"/>
</dbReference>
<reference evidence="3 4" key="1">
    <citation type="submission" date="2017-12" db="EMBL/GenBank/DDBJ databases">
        <title>Genomics of Macrococcus caseolyticus.</title>
        <authorList>
            <person name="MacFadyen A.C."/>
            <person name="Paterson G.K."/>
        </authorList>
    </citation>
    <scope>NUCLEOTIDE SEQUENCE [LARGE SCALE GENOMIC DNA]</scope>
    <source>
        <strain evidence="3 4">5788_EF188</strain>
    </source>
</reference>
<dbReference type="SUPFAM" id="SSF46785">
    <property type="entry name" value="Winged helix' DNA-binding domain"/>
    <property type="match status" value="2"/>
</dbReference>